<dbReference type="InterPro" id="IPR033740">
    <property type="entry name" value="Pept_M24B"/>
</dbReference>
<dbReference type="PANTHER" id="PTHR43763">
    <property type="entry name" value="XAA-PRO AMINOPEPTIDASE 1"/>
    <property type="match status" value="1"/>
</dbReference>
<evidence type="ECO:0000256" key="1">
    <source>
        <dbReference type="ARBA" id="ARBA00008766"/>
    </source>
</evidence>
<dbReference type="CDD" id="cd01085">
    <property type="entry name" value="APP"/>
    <property type="match status" value="1"/>
</dbReference>
<evidence type="ECO:0000259" key="5">
    <source>
        <dbReference type="Pfam" id="PF00557"/>
    </source>
</evidence>
<proteinExistence type="inferred from homology"/>
<dbReference type="EMBL" id="FOFG01000004">
    <property type="protein sequence ID" value="SEQ39893.1"/>
    <property type="molecule type" value="Genomic_DNA"/>
</dbReference>
<evidence type="ECO:0000256" key="3">
    <source>
        <dbReference type="ARBA" id="ARBA00022801"/>
    </source>
</evidence>
<dbReference type="InterPro" id="IPR036005">
    <property type="entry name" value="Creatinase/aminopeptidase-like"/>
</dbReference>
<dbReference type="GO" id="GO:0070006">
    <property type="term" value="F:metalloaminopeptidase activity"/>
    <property type="evidence" value="ECO:0007669"/>
    <property type="project" value="InterPro"/>
</dbReference>
<keyword evidence="2" id="KW-0479">Metal-binding</keyword>
<keyword evidence="4" id="KW-0464">Manganese</keyword>
<dbReference type="SUPFAM" id="SSF55920">
    <property type="entry name" value="Creatinase/aminopeptidase"/>
    <property type="match status" value="1"/>
</dbReference>
<keyword evidence="8" id="KW-0031">Aminopeptidase</keyword>
<dbReference type="STRING" id="1855383.SAMN05216548_104177"/>
<keyword evidence="9" id="KW-1185">Reference proteome</keyword>
<dbReference type="Pfam" id="PF16188">
    <property type="entry name" value="Peptidase_M24_C"/>
    <property type="match status" value="1"/>
</dbReference>
<evidence type="ECO:0000256" key="2">
    <source>
        <dbReference type="ARBA" id="ARBA00022723"/>
    </source>
</evidence>
<dbReference type="InterPro" id="IPR032416">
    <property type="entry name" value="Peptidase_M24_C"/>
</dbReference>
<reference evidence="8 9" key="1">
    <citation type="submission" date="2016-10" db="EMBL/GenBank/DDBJ databases">
        <authorList>
            <person name="de Groot N.N."/>
        </authorList>
    </citation>
    <scope>NUCLEOTIDE SEQUENCE [LARGE SCALE GENOMIC DNA]</scope>
    <source>
        <strain evidence="8 9">A52C2</strain>
    </source>
</reference>
<dbReference type="Gene3D" id="3.40.350.10">
    <property type="entry name" value="Creatinase/prolidase N-terminal domain"/>
    <property type="match status" value="2"/>
</dbReference>
<name>A0A1H9FQX0_9HYPH</name>
<feature type="domain" description="Peptidase M24" evidence="5">
    <location>
        <begin position="323"/>
        <end position="543"/>
    </location>
</feature>
<evidence type="ECO:0000256" key="4">
    <source>
        <dbReference type="ARBA" id="ARBA00023211"/>
    </source>
</evidence>
<dbReference type="Pfam" id="PF00557">
    <property type="entry name" value="Peptidase_M24"/>
    <property type="match status" value="1"/>
</dbReference>
<gene>
    <name evidence="8" type="ORF">SAMN05216548_104177</name>
</gene>
<dbReference type="GO" id="GO:0046872">
    <property type="term" value="F:metal ion binding"/>
    <property type="evidence" value="ECO:0007669"/>
    <property type="project" value="UniProtKB-KW"/>
</dbReference>
<evidence type="ECO:0000313" key="8">
    <source>
        <dbReference type="EMBL" id="SEQ39893.1"/>
    </source>
</evidence>
<dbReference type="InterPro" id="IPR050422">
    <property type="entry name" value="X-Pro_aminopeptidase_P"/>
</dbReference>
<comment type="similarity">
    <text evidence="1">Belongs to the peptidase M24B family.</text>
</comment>
<feature type="domain" description="Peptidase M24 C-terminal" evidence="7">
    <location>
        <begin position="554"/>
        <end position="615"/>
    </location>
</feature>
<dbReference type="InterPro" id="IPR000994">
    <property type="entry name" value="Pept_M24"/>
</dbReference>
<dbReference type="Gene3D" id="3.90.230.10">
    <property type="entry name" value="Creatinase/methionine aminopeptidase superfamily"/>
    <property type="match status" value="1"/>
</dbReference>
<dbReference type="AlphaFoldDB" id="A0A1H9FQX0"/>
<dbReference type="OrthoDB" id="9806388at2"/>
<evidence type="ECO:0000259" key="7">
    <source>
        <dbReference type="Pfam" id="PF16188"/>
    </source>
</evidence>
<evidence type="ECO:0000313" key="9">
    <source>
        <dbReference type="Proteomes" id="UP000199647"/>
    </source>
</evidence>
<dbReference type="FunFam" id="3.90.230.10:FF:000007">
    <property type="entry name" value="Xaa-Pro aminopeptidase P"/>
    <property type="match status" value="1"/>
</dbReference>
<dbReference type="GO" id="GO:0005737">
    <property type="term" value="C:cytoplasm"/>
    <property type="evidence" value="ECO:0007669"/>
    <property type="project" value="UniProtKB-ARBA"/>
</dbReference>
<dbReference type="Pfam" id="PF16189">
    <property type="entry name" value="Creatinase_N_2"/>
    <property type="match status" value="1"/>
</dbReference>
<dbReference type="RefSeq" id="WP_092496043.1">
    <property type="nucleotide sequence ID" value="NZ_FOFG01000004.1"/>
</dbReference>
<evidence type="ECO:0000259" key="6">
    <source>
        <dbReference type="Pfam" id="PF01321"/>
    </source>
</evidence>
<dbReference type="InterPro" id="IPR000587">
    <property type="entry name" value="Creatinase_N"/>
</dbReference>
<dbReference type="InterPro" id="IPR029149">
    <property type="entry name" value="Creatin/AminoP/Spt16_N"/>
</dbReference>
<protein>
    <submittedName>
        <fullName evidence="8">Xaa-Pro aminopeptidase</fullName>
    </submittedName>
</protein>
<keyword evidence="3" id="KW-0378">Hydrolase</keyword>
<organism evidence="8 9">
    <name type="scientific">Faunimonas pinastri</name>
    <dbReference type="NCBI Taxonomy" id="1855383"/>
    <lineage>
        <taxon>Bacteria</taxon>
        <taxon>Pseudomonadati</taxon>
        <taxon>Pseudomonadota</taxon>
        <taxon>Alphaproteobacteria</taxon>
        <taxon>Hyphomicrobiales</taxon>
        <taxon>Afifellaceae</taxon>
        <taxon>Faunimonas</taxon>
    </lineage>
</organism>
<dbReference type="PANTHER" id="PTHR43763:SF6">
    <property type="entry name" value="XAA-PRO AMINOPEPTIDASE 1"/>
    <property type="match status" value="1"/>
</dbReference>
<dbReference type="Proteomes" id="UP000199647">
    <property type="component" value="Unassembled WGS sequence"/>
</dbReference>
<dbReference type="Pfam" id="PF01321">
    <property type="entry name" value="Creatinase_N"/>
    <property type="match status" value="1"/>
</dbReference>
<keyword evidence="8" id="KW-0645">Protease</keyword>
<sequence>MFQSFTETSDPTRGAERVSALREAMQRHDVQGFIVPRADEHQGEYVAKSAERLAWLTGFTGSAGTAVVLADKAAVFVDGRYTVQVRNQVDLDVFQPVPVMEISVAEWLKGNVSPGMTIGFDPWLMTRSEVRRIERALESVSARLAPVDINLVDAVWTDRPESPLSQVFEQTDALAGRSAAEKISEIQGILRDKRVVAFCATDPASIAWLFNIRGKDVAHTPLPLSFAIVRAEGRPSLFIDGRKLGNEMRDRLEQLADVSEPDRLLPALHELGSRDGEVLYDASGSAEAIAVAIETTGGHIVEGADPIALPKARKSEAELAGSRAAHARDGVAMMRFLMWLEGEATDGGVTEIDAAKRLEELRAEVGETDGVALEDISFDTISSTGLNGAINHYRVTEKSNRALAAGDLFLLDSGAQYRDGTTDITRTVLFGEAEAARLDLYRDRFTRVLKGHIALAMARFPKGTTGAHLDILARSALWTSGLDFDHGTGHGVGAYLSVHEGPARISKAGHVPLETGMILSNEPGYYREGDFGIRIENLIVVREPREVSGGDRAMHAFETITLAPLDRRLIATRLLTQPEISWLDTYHSRVFGALSGWPDLTAEERRWLDAACRPIVG</sequence>
<dbReference type="SUPFAM" id="SSF53092">
    <property type="entry name" value="Creatinase/prolidase N-terminal domain"/>
    <property type="match status" value="1"/>
</dbReference>
<feature type="domain" description="Creatinase N-terminal" evidence="6">
    <location>
        <begin position="17"/>
        <end position="147"/>
    </location>
</feature>
<accession>A0A1H9FQX0</accession>